<evidence type="ECO:0000256" key="1">
    <source>
        <dbReference type="SAM" id="SignalP"/>
    </source>
</evidence>
<protein>
    <recommendedName>
        <fullName evidence="2">Flagella basal body P-ring formation protein FlgA SAF domain-containing protein</fullName>
    </recommendedName>
</protein>
<accession>T0HXS8</accession>
<dbReference type="RefSeq" id="WP_021233284.1">
    <property type="nucleotide sequence ID" value="NZ_ATHL01000050.1"/>
</dbReference>
<name>T0HXS8_9SPHN</name>
<organism evidence="3 4">
    <name type="scientific">Novosphingobium lindaniclasticum LE124</name>
    <dbReference type="NCBI Taxonomy" id="1096930"/>
    <lineage>
        <taxon>Bacteria</taxon>
        <taxon>Pseudomonadati</taxon>
        <taxon>Pseudomonadota</taxon>
        <taxon>Alphaproteobacteria</taxon>
        <taxon>Sphingomonadales</taxon>
        <taxon>Sphingomonadaceae</taxon>
        <taxon>Novosphingobium</taxon>
    </lineage>
</organism>
<dbReference type="PATRIC" id="fig|1096930.3.peg.1313"/>
<sequence length="172" mass="17926">MNAAMPILGLVLLASTPAHAYSGFADLDAIDRQVAAFTGVPIGGEGGATLPVDRRLRLRPCGAGLTLSWRSAMRDSVVVQCGDLGGWRLFVPVRRAPTEAPGQPAPQAVRRGDAVAITIRGDGFAVSQPGEALEGGAIGAWIRVRPLSPGKGRAEEMRAQVVRPGLVSFPLP</sequence>
<dbReference type="EMBL" id="ATHL01000050">
    <property type="protein sequence ID" value="EQB17857.1"/>
    <property type="molecule type" value="Genomic_DNA"/>
</dbReference>
<proteinExistence type="predicted"/>
<evidence type="ECO:0000313" key="3">
    <source>
        <dbReference type="EMBL" id="EQB17857.1"/>
    </source>
</evidence>
<comment type="caution">
    <text evidence="3">The sequence shown here is derived from an EMBL/GenBank/DDBJ whole genome shotgun (WGS) entry which is preliminary data.</text>
</comment>
<dbReference type="Proteomes" id="UP000015527">
    <property type="component" value="Unassembled WGS sequence"/>
</dbReference>
<feature type="domain" description="Flagella basal body P-ring formation protein FlgA SAF" evidence="2">
    <location>
        <begin position="105"/>
        <end position="167"/>
    </location>
</feature>
<dbReference type="Pfam" id="PF13144">
    <property type="entry name" value="ChapFlgA"/>
    <property type="match status" value="1"/>
</dbReference>
<keyword evidence="4" id="KW-1185">Reference proteome</keyword>
<dbReference type="Gene3D" id="2.30.30.760">
    <property type="match status" value="1"/>
</dbReference>
<dbReference type="OrthoDB" id="7408548at2"/>
<dbReference type="InterPro" id="IPR017585">
    <property type="entry name" value="SAF_FlgA"/>
</dbReference>
<gene>
    <name evidence="3" type="ORF">L284_06665</name>
</gene>
<keyword evidence="1" id="KW-0732">Signal</keyword>
<evidence type="ECO:0000259" key="2">
    <source>
        <dbReference type="Pfam" id="PF13144"/>
    </source>
</evidence>
<feature type="signal peptide" evidence="1">
    <location>
        <begin position="1"/>
        <end position="20"/>
    </location>
</feature>
<feature type="chain" id="PRO_5004576868" description="Flagella basal body P-ring formation protein FlgA SAF domain-containing protein" evidence="1">
    <location>
        <begin position="21"/>
        <end position="172"/>
    </location>
</feature>
<reference evidence="3 4" key="1">
    <citation type="journal article" date="2013" name="Genome Announc.">
        <title>Genome Sequence of Novosphingobium lindaniclasticum LE124T, Isolated from a Hexachlorocyclohexane Dumpsite.</title>
        <authorList>
            <person name="Saxena A."/>
            <person name="Nayyar N."/>
            <person name="Sangwan N."/>
            <person name="Kumari R."/>
            <person name="Khurana J.P."/>
            <person name="Lal R."/>
        </authorList>
    </citation>
    <scope>NUCLEOTIDE SEQUENCE [LARGE SCALE GENOMIC DNA]</scope>
    <source>
        <strain evidence="3 4">LE124</strain>
    </source>
</reference>
<dbReference type="AlphaFoldDB" id="T0HXS8"/>
<evidence type="ECO:0000313" key="4">
    <source>
        <dbReference type="Proteomes" id="UP000015527"/>
    </source>
</evidence>
<dbReference type="eggNOG" id="COG1261">
    <property type="taxonomic scope" value="Bacteria"/>
</dbReference>